<name>A0A7W4VS93_9ACTN</name>
<dbReference type="PIRSF" id="PIRSF006078">
    <property type="entry name" value="GlxK"/>
    <property type="match status" value="1"/>
</dbReference>
<dbReference type="Gene3D" id="3.90.1510.10">
    <property type="entry name" value="Glycerate kinase, domain 2"/>
    <property type="match status" value="1"/>
</dbReference>
<keyword evidence="3 4" id="KW-0418">Kinase</keyword>
<evidence type="ECO:0000256" key="2">
    <source>
        <dbReference type="ARBA" id="ARBA00022679"/>
    </source>
</evidence>
<dbReference type="SUPFAM" id="SSF110738">
    <property type="entry name" value="Glycerate kinase I"/>
    <property type="match status" value="1"/>
</dbReference>
<evidence type="ECO:0000313" key="6">
    <source>
        <dbReference type="Proteomes" id="UP000589626"/>
    </source>
</evidence>
<dbReference type="NCBIfam" id="TIGR00045">
    <property type="entry name" value="glycerate kinase"/>
    <property type="match status" value="1"/>
</dbReference>
<dbReference type="InterPro" id="IPR004381">
    <property type="entry name" value="Glycerate_kinase"/>
</dbReference>
<sequence>MRILVAPDKFAGTLTAVEAADAIAAGWRRRAPDDEIDLAPMADGGPGFVDVLHAALGGDLLAVTVRGPHGEPTPASLLVVEHDGVRTAYVESAQACGVHLTGGERAEEATTYGVGELVRAAVDTGAGRVVVGLGGSGTNDGGAGLLAALGATADRPLDRGAAGLAGIGRVDLPSVPVELVAATDVDNPLTGLFGATKVFGPQKGIADDRLPVVDGWLEELAVATDRRVALGEGAGAAGGLGFALLLLGATRRPGIGLVADSLRLAERARTADLVVTGEGAFDYSSRGGKVPYGVAELAGEALRPCVVLAGRVQVGSREMRALGVESAYSLVDLTGEERAFADPAGALADLAERVARTWSPRGHAG</sequence>
<dbReference type="GO" id="GO:0008887">
    <property type="term" value="F:glycerate kinase activity"/>
    <property type="evidence" value="ECO:0007669"/>
    <property type="project" value="UniProtKB-UniRule"/>
</dbReference>
<dbReference type="InterPro" id="IPR036129">
    <property type="entry name" value="Glycerate_kinase_sf"/>
</dbReference>
<dbReference type="EMBL" id="JACHWR010000001">
    <property type="protein sequence ID" value="MBB3040439.1"/>
    <property type="molecule type" value="Genomic_DNA"/>
</dbReference>
<evidence type="ECO:0000313" key="5">
    <source>
        <dbReference type="EMBL" id="MBB3040439.1"/>
    </source>
</evidence>
<comment type="caution">
    <text evidence="5">The sequence shown here is derived from an EMBL/GenBank/DDBJ whole genome shotgun (WGS) entry which is preliminary data.</text>
</comment>
<dbReference type="InterPro" id="IPR018193">
    <property type="entry name" value="Glyc_kinase_flavodox-like_fold"/>
</dbReference>
<dbReference type="InterPro" id="IPR018197">
    <property type="entry name" value="Glycerate_kinase_RE-like"/>
</dbReference>
<keyword evidence="6" id="KW-1185">Reference proteome</keyword>
<proteinExistence type="inferred from homology"/>
<protein>
    <submittedName>
        <fullName evidence="5">Glycerate kinase</fullName>
        <ecNumber evidence="5">2.7.1.31</ecNumber>
    </submittedName>
</protein>
<dbReference type="PANTHER" id="PTHR21599:SF0">
    <property type="entry name" value="GLYCERATE KINASE"/>
    <property type="match status" value="1"/>
</dbReference>
<dbReference type="GO" id="GO:0031388">
    <property type="term" value="P:organic acid phosphorylation"/>
    <property type="evidence" value="ECO:0007669"/>
    <property type="project" value="UniProtKB-UniRule"/>
</dbReference>
<evidence type="ECO:0000256" key="3">
    <source>
        <dbReference type="ARBA" id="ARBA00022777"/>
    </source>
</evidence>
<dbReference type="Pfam" id="PF02595">
    <property type="entry name" value="Gly_kinase"/>
    <property type="match status" value="1"/>
</dbReference>
<dbReference type="EC" id="2.7.1.31" evidence="5"/>
<keyword evidence="2 4" id="KW-0808">Transferase</keyword>
<reference evidence="5 6" key="1">
    <citation type="submission" date="2020-08" db="EMBL/GenBank/DDBJ databases">
        <title>Sequencing the genomes of 1000 actinobacteria strains.</title>
        <authorList>
            <person name="Klenk H.-P."/>
        </authorList>
    </citation>
    <scope>NUCLEOTIDE SEQUENCE [LARGE SCALE GENOMIC DNA]</scope>
    <source>
        <strain evidence="5 6">DSM 105498</strain>
    </source>
</reference>
<evidence type="ECO:0000256" key="1">
    <source>
        <dbReference type="ARBA" id="ARBA00006284"/>
    </source>
</evidence>
<comment type="similarity">
    <text evidence="1 4">Belongs to the glycerate kinase type-1 family.</text>
</comment>
<dbReference type="Proteomes" id="UP000589626">
    <property type="component" value="Unassembled WGS sequence"/>
</dbReference>
<dbReference type="PANTHER" id="PTHR21599">
    <property type="entry name" value="GLYCERATE KINASE"/>
    <property type="match status" value="1"/>
</dbReference>
<dbReference type="Gene3D" id="3.40.50.10350">
    <property type="entry name" value="Glycerate kinase, domain 1"/>
    <property type="match status" value="1"/>
</dbReference>
<dbReference type="RefSeq" id="WP_183590472.1">
    <property type="nucleotide sequence ID" value="NZ_JACHWR010000001.1"/>
</dbReference>
<evidence type="ECO:0000256" key="4">
    <source>
        <dbReference type="PIRNR" id="PIRNR006078"/>
    </source>
</evidence>
<dbReference type="AlphaFoldDB" id="A0A7W4VS93"/>
<gene>
    <name evidence="5" type="ORF">FHU40_000240</name>
</gene>
<accession>A0A7W4VS93</accession>
<organism evidence="5 6">
    <name type="scientific">Nocardioides soli</name>
    <dbReference type="NCBI Taxonomy" id="1036020"/>
    <lineage>
        <taxon>Bacteria</taxon>
        <taxon>Bacillati</taxon>
        <taxon>Actinomycetota</taxon>
        <taxon>Actinomycetes</taxon>
        <taxon>Propionibacteriales</taxon>
        <taxon>Nocardioidaceae</taxon>
        <taxon>Nocardioides</taxon>
    </lineage>
</organism>